<sequence>MTVLKLVFGLAMVACQVMAETPSASEVSLAQLMGGADFSPIQVRQEGTCSPGSVRCNSGCMPIGFVCCTRGYCETGEYCSGSNTCCPLGKTCSGPGVCRDDQVRCNTGCMPQGKVCCLTGYCDAGETCLTNGRCGTGGGSSGGGGGGSGSATASSQSSTPTTTRSSSSTTRTTRSTTLSSPTPTTSLDPFFDDPAPTGPRAGDPTPTGPRAGDPTTSAGTGAAVRGQQLDGWVAGLVMAVGGMLL</sequence>
<dbReference type="AlphaFoldDB" id="G4NEA1"/>
<dbReference type="KEGG" id="mgr:MGG_00815"/>
<feature type="region of interest" description="Disordered" evidence="1">
    <location>
        <begin position="139"/>
        <end position="221"/>
    </location>
</feature>
<evidence type="ECO:0000313" key="4">
    <source>
        <dbReference type="Proteomes" id="UP000009058"/>
    </source>
</evidence>
<reference key="2">
    <citation type="submission" date="2011-05" db="EMBL/GenBank/DDBJ databases">
        <title>The Genome Sequence of Magnaporthe oryzae 70-15.</title>
        <authorList>
            <consortium name="The Broad Institute Genome Sequencing Platform"/>
            <person name="Ma L.-J."/>
            <person name="Dead R."/>
            <person name="Young S.K."/>
            <person name="Zeng Q."/>
            <person name="Gargeya S."/>
            <person name="Fitzgerald M."/>
            <person name="Haas B."/>
            <person name="Abouelleil A."/>
            <person name="Alvarado L."/>
            <person name="Arachchi H.M."/>
            <person name="Berlin A."/>
            <person name="Brown A."/>
            <person name="Chapman S.B."/>
            <person name="Chen Z."/>
            <person name="Dunbar C."/>
            <person name="Freedman E."/>
            <person name="Gearin G."/>
            <person name="Gellesch M."/>
            <person name="Goldberg J."/>
            <person name="Griggs A."/>
            <person name="Gujja S."/>
            <person name="Heiman D."/>
            <person name="Howarth C."/>
            <person name="Larson L."/>
            <person name="Lui A."/>
            <person name="MacDonald P.J.P."/>
            <person name="Mehta T."/>
            <person name="Montmayeur A."/>
            <person name="Murphy C."/>
            <person name="Neiman D."/>
            <person name="Pearson M."/>
            <person name="Priest M."/>
            <person name="Roberts A."/>
            <person name="Saif S."/>
            <person name="Shea T."/>
            <person name="Shenoy N."/>
            <person name="Sisk P."/>
            <person name="Stolte C."/>
            <person name="Sykes S."/>
            <person name="Yandava C."/>
            <person name="Wortman J."/>
            <person name="Nusbaum C."/>
            <person name="Birren B."/>
        </authorList>
    </citation>
    <scope>NUCLEOTIDE SEQUENCE</scope>
    <source>
        <strain>70-15</strain>
    </source>
</reference>
<dbReference type="EMBL" id="CM001235">
    <property type="protein sequence ID" value="EHA48584.1"/>
    <property type="molecule type" value="Genomic_DNA"/>
</dbReference>
<reference evidence="3 4" key="1">
    <citation type="journal article" date="2005" name="Nature">
        <title>The genome sequence of the rice blast fungus Magnaporthe grisea.</title>
        <authorList>
            <person name="Dean R.A."/>
            <person name="Talbot N.J."/>
            <person name="Ebbole D.J."/>
            <person name="Farman M.L."/>
            <person name="Mitchell T.K."/>
            <person name="Orbach M.J."/>
            <person name="Thon M."/>
            <person name="Kulkarni R."/>
            <person name="Xu J.R."/>
            <person name="Pan H."/>
            <person name="Read N.D."/>
            <person name="Lee Y.H."/>
            <person name="Carbone I."/>
            <person name="Brown D."/>
            <person name="Oh Y.Y."/>
            <person name="Donofrio N."/>
            <person name="Jeong J.S."/>
            <person name="Soanes D.M."/>
            <person name="Djonovic S."/>
            <person name="Kolomiets E."/>
            <person name="Rehmeyer C."/>
            <person name="Li W."/>
            <person name="Harding M."/>
            <person name="Kim S."/>
            <person name="Lebrun M.H."/>
            <person name="Bohnert H."/>
            <person name="Coughlan S."/>
            <person name="Butler J."/>
            <person name="Calvo S."/>
            <person name="Ma L.J."/>
            <person name="Nicol R."/>
            <person name="Purcell S."/>
            <person name="Nusbaum C."/>
            <person name="Galagan J.E."/>
            <person name="Birren B.W."/>
        </authorList>
    </citation>
    <scope>NUCLEOTIDE SEQUENCE [LARGE SCALE GENOMIC DNA]</scope>
    <source>
        <strain evidence="4">70-15 / ATCC MYA-4617 / FGSC 8958</strain>
    </source>
</reference>
<dbReference type="VEuPathDB" id="FungiDB:MGG_00815"/>
<gene>
    <name evidence="3" type="ORF">MGG_00815</name>
</gene>
<evidence type="ECO:0008006" key="5">
    <source>
        <dbReference type="Google" id="ProtNLM"/>
    </source>
</evidence>
<dbReference type="HOGENOM" id="CLU_1133785_0_0_1"/>
<feature type="compositionally biased region" description="Gly residues" evidence="1">
    <location>
        <begin position="139"/>
        <end position="149"/>
    </location>
</feature>
<accession>G4NEA1</accession>
<dbReference type="Proteomes" id="UP000009058">
    <property type="component" value="Chromosome 5"/>
</dbReference>
<evidence type="ECO:0000256" key="1">
    <source>
        <dbReference type="SAM" id="MobiDB-lite"/>
    </source>
</evidence>
<evidence type="ECO:0000256" key="2">
    <source>
        <dbReference type="SAM" id="SignalP"/>
    </source>
</evidence>
<evidence type="ECO:0000313" key="3">
    <source>
        <dbReference type="EMBL" id="EHA48584.1"/>
    </source>
</evidence>
<feature type="chain" id="PRO_5003466517" description="GPI anchored protein" evidence="2">
    <location>
        <begin position="20"/>
        <end position="245"/>
    </location>
</feature>
<dbReference type="GeneID" id="2674194"/>
<dbReference type="OMA" id="GNSCITI"/>
<dbReference type="eggNOG" id="ENOG502SDDW">
    <property type="taxonomic scope" value="Eukaryota"/>
</dbReference>
<dbReference type="OrthoDB" id="5152093at2759"/>
<organism evidence="3 4">
    <name type="scientific">Pyricularia oryzae (strain 70-15 / ATCC MYA-4617 / FGSC 8958)</name>
    <name type="common">Rice blast fungus</name>
    <name type="synonym">Magnaporthe oryzae</name>
    <dbReference type="NCBI Taxonomy" id="242507"/>
    <lineage>
        <taxon>Eukaryota</taxon>
        <taxon>Fungi</taxon>
        <taxon>Dikarya</taxon>
        <taxon>Ascomycota</taxon>
        <taxon>Pezizomycotina</taxon>
        <taxon>Sordariomycetes</taxon>
        <taxon>Sordariomycetidae</taxon>
        <taxon>Magnaporthales</taxon>
        <taxon>Pyriculariaceae</taxon>
        <taxon>Pyricularia</taxon>
    </lineage>
</organism>
<dbReference type="InParanoid" id="G4NEA1"/>
<name>G4NEA1_PYRO7</name>
<keyword evidence="4" id="KW-1185">Reference proteome</keyword>
<protein>
    <recommendedName>
        <fullName evidence="5">GPI anchored protein</fullName>
    </recommendedName>
</protein>
<proteinExistence type="predicted"/>
<keyword evidence="2" id="KW-0732">Signal</keyword>
<feature type="compositionally biased region" description="Low complexity" evidence="1">
    <location>
        <begin position="150"/>
        <end position="186"/>
    </location>
</feature>
<dbReference type="RefSeq" id="XP_003718168.1">
    <property type="nucleotide sequence ID" value="XM_003718120.1"/>
</dbReference>
<feature type="signal peptide" evidence="2">
    <location>
        <begin position="1"/>
        <end position="19"/>
    </location>
</feature>